<gene>
    <name evidence="2" type="ORF">R3P38DRAFT_2571982</name>
</gene>
<feature type="compositionally biased region" description="Low complexity" evidence="1">
    <location>
        <begin position="8"/>
        <end position="22"/>
    </location>
</feature>
<feature type="region of interest" description="Disordered" evidence="1">
    <location>
        <begin position="1"/>
        <end position="27"/>
    </location>
</feature>
<evidence type="ECO:0000256" key="1">
    <source>
        <dbReference type="SAM" id="MobiDB-lite"/>
    </source>
</evidence>
<protein>
    <submittedName>
        <fullName evidence="2">Uncharacterized protein</fullName>
    </submittedName>
</protein>
<feature type="region of interest" description="Disordered" evidence="1">
    <location>
        <begin position="57"/>
        <end position="80"/>
    </location>
</feature>
<dbReference type="AlphaFoldDB" id="A0AAV9ZS06"/>
<evidence type="ECO:0000313" key="2">
    <source>
        <dbReference type="EMBL" id="KAK6991635.1"/>
    </source>
</evidence>
<name>A0AAV9ZS06_9AGAR</name>
<sequence>MAPKTSKARAAAQSRSAIPPQASTSTNTEEDESIYICTCSKYCGVFGVEVPQQTYSRHQRIEKGLEPPKKKPRRKSPRRNHKAAQIVAILNAVWDDGLFITFGLLPGLITSQSDHYRTDRSLETIRHAKKAQVLFIWMTADSILGECSIPNCGVCGSILCSGQRPFPIVDLSYILLKFLDKYIRDGDYNRFNIVSLSYQLASDGSFGVLFCDRRLRTVYQQARIRARASHDAFRRTFHHPISPRIS</sequence>
<comment type="caution">
    <text evidence="2">The sequence shown here is derived from an EMBL/GenBank/DDBJ whole genome shotgun (WGS) entry which is preliminary data.</text>
</comment>
<keyword evidence="3" id="KW-1185">Reference proteome</keyword>
<evidence type="ECO:0000313" key="3">
    <source>
        <dbReference type="Proteomes" id="UP001362999"/>
    </source>
</evidence>
<dbReference type="EMBL" id="JAWWNJ010000116">
    <property type="protein sequence ID" value="KAK6991635.1"/>
    <property type="molecule type" value="Genomic_DNA"/>
</dbReference>
<accession>A0AAV9ZS06</accession>
<organism evidence="2 3">
    <name type="scientific">Favolaschia claudopus</name>
    <dbReference type="NCBI Taxonomy" id="2862362"/>
    <lineage>
        <taxon>Eukaryota</taxon>
        <taxon>Fungi</taxon>
        <taxon>Dikarya</taxon>
        <taxon>Basidiomycota</taxon>
        <taxon>Agaricomycotina</taxon>
        <taxon>Agaricomycetes</taxon>
        <taxon>Agaricomycetidae</taxon>
        <taxon>Agaricales</taxon>
        <taxon>Marasmiineae</taxon>
        <taxon>Mycenaceae</taxon>
        <taxon>Favolaschia</taxon>
    </lineage>
</organism>
<dbReference type="Proteomes" id="UP001362999">
    <property type="component" value="Unassembled WGS sequence"/>
</dbReference>
<reference evidence="2 3" key="1">
    <citation type="journal article" date="2024" name="J Genomics">
        <title>Draft genome sequencing and assembly of Favolaschia claudopus CIRM-BRFM 2984 isolated from oak limbs.</title>
        <authorList>
            <person name="Navarro D."/>
            <person name="Drula E."/>
            <person name="Chaduli D."/>
            <person name="Cazenave R."/>
            <person name="Ahrendt S."/>
            <person name="Wang J."/>
            <person name="Lipzen A."/>
            <person name="Daum C."/>
            <person name="Barry K."/>
            <person name="Grigoriev I.V."/>
            <person name="Favel A."/>
            <person name="Rosso M.N."/>
            <person name="Martin F."/>
        </authorList>
    </citation>
    <scope>NUCLEOTIDE SEQUENCE [LARGE SCALE GENOMIC DNA]</scope>
    <source>
        <strain evidence="2 3">CIRM-BRFM 2984</strain>
    </source>
</reference>
<feature type="compositionally biased region" description="Basic residues" evidence="1">
    <location>
        <begin position="70"/>
        <end position="80"/>
    </location>
</feature>
<proteinExistence type="predicted"/>
<feature type="compositionally biased region" description="Basic and acidic residues" evidence="1">
    <location>
        <begin position="59"/>
        <end position="69"/>
    </location>
</feature>